<dbReference type="OrthoDB" id="691329at2759"/>
<reference evidence="3" key="2">
    <citation type="submission" date="2017-06" db="EMBL/GenBank/DDBJ databases">
        <title>The pomegranate genome and the genomics of punicalagin biosynthesis.</title>
        <authorList>
            <person name="Xu C."/>
        </authorList>
    </citation>
    <scope>NUCLEOTIDE SEQUENCE [LARGE SCALE GENOMIC DNA]</scope>
    <source>
        <tissue evidence="3">Fresh leaf</tissue>
    </source>
</reference>
<reference evidence="4 6" key="3">
    <citation type="submission" date="2017-11" db="EMBL/GenBank/DDBJ databases">
        <title>De-novo sequencing of pomegranate (Punica granatum L.) genome.</title>
        <authorList>
            <person name="Akparov Z."/>
            <person name="Amiraslanov A."/>
            <person name="Hajiyeva S."/>
            <person name="Abbasov M."/>
            <person name="Kaur K."/>
            <person name="Hamwieh A."/>
            <person name="Solovyev V."/>
            <person name="Salamov A."/>
            <person name="Braich B."/>
            <person name="Kosarev P."/>
            <person name="Mahmoud A."/>
            <person name="Hajiyev E."/>
            <person name="Babayeva S."/>
            <person name="Izzatullayeva V."/>
            <person name="Mammadov A."/>
            <person name="Mammadov A."/>
            <person name="Sharifova S."/>
            <person name="Ojaghi J."/>
            <person name="Eynullazada K."/>
            <person name="Bayramov B."/>
            <person name="Abdulazimova A."/>
            <person name="Shahmuradov I."/>
        </authorList>
    </citation>
    <scope>NUCLEOTIDE SEQUENCE [LARGE SCALE GENOMIC DNA]</scope>
    <source>
        <strain evidence="4">AG2017</strain>
        <strain evidence="6">cv. AG2017</strain>
        <tissue evidence="4">Leaf</tissue>
    </source>
</reference>
<evidence type="ECO:0000313" key="5">
    <source>
        <dbReference type="Proteomes" id="UP000197138"/>
    </source>
</evidence>
<evidence type="ECO:0000313" key="3">
    <source>
        <dbReference type="EMBL" id="OWM80621.1"/>
    </source>
</evidence>
<dbReference type="InterPro" id="IPR025486">
    <property type="entry name" value="DUF4378"/>
</dbReference>
<dbReference type="PANTHER" id="PTHR37613">
    <property type="entry name" value="DUF4378 DOMAIN PROTEIN"/>
    <property type="match status" value="1"/>
</dbReference>
<dbReference type="EMBL" id="MTKT01002214">
    <property type="protein sequence ID" value="OWM80621.1"/>
    <property type="molecule type" value="Genomic_DNA"/>
</dbReference>
<evidence type="ECO:0000313" key="6">
    <source>
        <dbReference type="Proteomes" id="UP000233551"/>
    </source>
</evidence>
<dbReference type="Proteomes" id="UP000197138">
    <property type="component" value="Unassembled WGS sequence"/>
</dbReference>
<dbReference type="GeneID" id="116193169"/>
<proteinExistence type="predicted"/>
<feature type="domain" description="DUF4378" evidence="2">
    <location>
        <begin position="263"/>
        <end position="362"/>
    </location>
</feature>
<dbReference type="Pfam" id="PF14309">
    <property type="entry name" value="DUF4378"/>
    <property type="match status" value="1"/>
</dbReference>
<evidence type="ECO:0000259" key="2">
    <source>
        <dbReference type="Pfam" id="PF14309"/>
    </source>
</evidence>
<evidence type="ECO:0000256" key="1">
    <source>
        <dbReference type="SAM" id="MobiDB-lite"/>
    </source>
</evidence>
<dbReference type="PANTHER" id="PTHR37613:SF4">
    <property type="entry name" value="DUF4378 DOMAIN-CONTAINING PROTEIN"/>
    <property type="match status" value="1"/>
</dbReference>
<feature type="region of interest" description="Disordered" evidence="1">
    <location>
        <begin position="116"/>
        <end position="149"/>
    </location>
</feature>
<dbReference type="Proteomes" id="UP000233551">
    <property type="component" value="Unassembled WGS sequence"/>
</dbReference>
<keyword evidence="6" id="KW-1185">Reference proteome</keyword>
<evidence type="ECO:0000313" key="4">
    <source>
        <dbReference type="EMBL" id="PKI72467.1"/>
    </source>
</evidence>
<accession>A0A218X7Y4</accession>
<protein>
    <recommendedName>
        <fullName evidence="2">DUF4378 domain-containing protein</fullName>
    </recommendedName>
</protein>
<name>A0A218X7Y4_PUNGR</name>
<comment type="caution">
    <text evidence="3">The sequence shown here is derived from an EMBL/GenBank/DDBJ whole genome shotgun (WGS) entry which is preliminary data.</text>
</comment>
<gene>
    <name evidence="3" type="ORF">CDL15_Pgr006651</name>
    <name evidence="4" type="ORF">CRG98_007134</name>
</gene>
<dbReference type="AlphaFoldDB" id="A0A218X7Y4"/>
<dbReference type="EMBL" id="PGOL01000325">
    <property type="protein sequence ID" value="PKI72467.1"/>
    <property type="molecule type" value="Genomic_DNA"/>
</dbReference>
<sequence length="370" mass="42448">MESTGEAKQVKHLRELLQEQQEPFVLDVYLSERGYAPRRGSMSYGEVGKKQKRKRTGWFSKLLTGLCDRMVAIHGGNKNKQQSRDREGECGGVCRDNRETAELDRFSSASSSTVYYSCSNSDPDEKPHPVRGARVPLDRRSSHQYDEPREVEVNQVETNIQWRPRNNIKLQPSIAPEITSDTSAEQYGNKSWRQDLQVFSAWQEADDSTCRLGLPKKITEDSLSSASAFEILYHCKQDRTSFAQSTQPLGLKASPNYLNSRRVLQQTKQLLFDCVKEVIETYRRKDNAGKKKNSDIEPDQIEKIICEKIVGWGRTRGNEMSIDELVYLDYLETVEEWEDCVQQKMQISLEIGDALMEDISNEMVAEMICH</sequence>
<organism evidence="3 5">
    <name type="scientific">Punica granatum</name>
    <name type="common">Pomegranate</name>
    <dbReference type="NCBI Taxonomy" id="22663"/>
    <lineage>
        <taxon>Eukaryota</taxon>
        <taxon>Viridiplantae</taxon>
        <taxon>Streptophyta</taxon>
        <taxon>Embryophyta</taxon>
        <taxon>Tracheophyta</taxon>
        <taxon>Spermatophyta</taxon>
        <taxon>Magnoliopsida</taxon>
        <taxon>eudicotyledons</taxon>
        <taxon>Gunneridae</taxon>
        <taxon>Pentapetalae</taxon>
        <taxon>rosids</taxon>
        <taxon>malvids</taxon>
        <taxon>Myrtales</taxon>
        <taxon>Lythraceae</taxon>
        <taxon>Punica</taxon>
    </lineage>
</organism>
<feature type="compositionally biased region" description="Basic and acidic residues" evidence="1">
    <location>
        <begin position="136"/>
        <end position="149"/>
    </location>
</feature>
<reference evidence="5" key="1">
    <citation type="journal article" date="2017" name="Plant J.">
        <title>The pomegranate (Punica granatum L.) genome and the genomics of punicalagin biosynthesis.</title>
        <authorList>
            <person name="Qin G."/>
            <person name="Xu C."/>
            <person name="Ming R."/>
            <person name="Tang H."/>
            <person name="Guyot R."/>
            <person name="Kramer E.M."/>
            <person name="Hu Y."/>
            <person name="Yi X."/>
            <person name="Qi Y."/>
            <person name="Xu X."/>
            <person name="Gao Z."/>
            <person name="Pan H."/>
            <person name="Jian J."/>
            <person name="Tian Y."/>
            <person name="Yue Z."/>
            <person name="Xu Y."/>
        </authorList>
    </citation>
    <scope>NUCLEOTIDE SEQUENCE [LARGE SCALE GENOMIC DNA]</scope>
    <source>
        <strain evidence="5">cv. Dabenzi</strain>
    </source>
</reference>